<dbReference type="VEuPathDB" id="MicrosporidiaDB:HERIO_1834"/>
<dbReference type="VEuPathDB" id="MicrosporidiaDB:A0H76_635"/>
<protein>
    <submittedName>
        <fullName evidence="2">Uncharacterized protein</fullName>
    </submittedName>
</protein>
<dbReference type="PROSITE" id="PS00302">
    <property type="entry name" value="IF5A_HYPUSINE"/>
    <property type="match status" value="1"/>
</dbReference>
<dbReference type="AlphaFoldDB" id="A0A1X0QIG9"/>
<dbReference type="GO" id="GO:0003723">
    <property type="term" value="F:RNA binding"/>
    <property type="evidence" value="ECO:0007669"/>
    <property type="project" value="InterPro"/>
</dbReference>
<dbReference type="GO" id="GO:0045905">
    <property type="term" value="P:positive regulation of translational termination"/>
    <property type="evidence" value="ECO:0007669"/>
    <property type="project" value="InterPro"/>
</dbReference>
<accession>A0A1X0QIG9</accession>
<dbReference type="GO" id="GO:0045901">
    <property type="term" value="P:positive regulation of translational elongation"/>
    <property type="evidence" value="ECO:0007669"/>
    <property type="project" value="InterPro"/>
</dbReference>
<reference evidence="3 4" key="1">
    <citation type="journal article" date="2017" name="Environ. Microbiol.">
        <title>Decay of the glycolytic pathway and adaptation to intranuclear parasitism within Enterocytozoonidae microsporidia.</title>
        <authorList>
            <person name="Wiredu Boakye D."/>
            <person name="Jaroenlak P."/>
            <person name="Prachumwat A."/>
            <person name="Williams T.A."/>
            <person name="Bateman K.S."/>
            <person name="Itsathitphaisarn O."/>
            <person name="Sritunyalucksana K."/>
            <person name="Paszkiewicz K.H."/>
            <person name="Moore K.A."/>
            <person name="Stentiford G.D."/>
            <person name="Williams B.A."/>
        </authorList>
    </citation>
    <scope>NUCLEOTIDE SEQUENCE [LARGE SCALE GENOMIC DNA]</scope>
    <source>
        <strain evidence="4">canceri</strain>
        <strain evidence="2">Canceri</strain>
        <strain evidence="1 3">GB1</strain>
    </source>
</reference>
<dbReference type="EMBL" id="LVKB01000114">
    <property type="protein sequence ID" value="ORD96224.1"/>
    <property type="molecule type" value="Genomic_DNA"/>
</dbReference>
<dbReference type="Proteomes" id="UP000192356">
    <property type="component" value="Unassembled WGS sequence"/>
</dbReference>
<dbReference type="InterPro" id="IPR014722">
    <property type="entry name" value="Rib_uL2_dom2"/>
</dbReference>
<dbReference type="InterPro" id="IPR019769">
    <property type="entry name" value="Trans_elong_IF5A_hypusine_site"/>
</dbReference>
<dbReference type="Gene3D" id="2.30.30.30">
    <property type="match status" value="1"/>
</dbReference>
<proteinExistence type="predicted"/>
<dbReference type="GO" id="GO:0003746">
    <property type="term" value="F:translation elongation factor activity"/>
    <property type="evidence" value="ECO:0007669"/>
    <property type="project" value="InterPro"/>
</dbReference>
<evidence type="ECO:0000313" key="3">
    <source>
        <dbReference type="Proteomes" id="UP000192356"/>
    </source>
</evidence>
<sequence>MVSLKKISGTELKPNDEFFTNLDKENLTLIKVGTITRSKTGKHGAAKVLCNGINVRTGNNTNIQIAGEVEKMSSKNLFYIPIYGIAFQDKSTGLFTEFYASSNYDKTIHVNMFSRDSRSFLNFFFDQFPELNGDEICTKVNGHCLMFACYEIKQDDVDKFLVLNDIVYVPESNFNENLEKESDKIEATLCGPVSQRDGYWDIFMNNKNKK</sequence>
<dbReference type="Proteomes" id="UP000192501">
    <property type="component" value="Unassembled WGS sequence"/>
</dbReference>
<gene>
    <name evidence="2" type="ORF">A0H76_635</name>
    <name evidence="1" type="ORF">HERIO_1834</name>
</gene>
<name>A0A1X0QIG9_9MICR</name>
<evidence type="ECO:0000313" key="1">
    <source>
        <dbReference type="EMBL" id="ORD96224.1"/>
    </source>
</evidence>
<evidence type="ECO:0000313" key="2">
    <source>
        <dbReference type="EMBL" id="ORD99562.1"/>
    </source>
</evidence>
<dbReference type="GO" id="GO:0043022">
    <property type="term" value="F:ribosome binding"/>
    <property type="evidence" value="ECO:0007669"/>
    <property type="project" value="InterPro"/>
</dbReference>
<keyword evidence="3" id="KW-1185">Reference proteome</keyword>
<dbReference type="OrthoDB" id="9975114at2759"/>
<dbReference type="EMBL" id="LTAI01000163">
    <property type="protein sequence ID" value="ORD99562.1"/>
    <property type="molecule type" value="Genomic_DNA"/>
</dbReference>
<organism evidence="2 4">
    <name type="scientific">Hepatospora eriocheir</name>
    <dbReference type="NCBI Taxonomy" id="1081669"/>
    <lineage>
        <taxon>Eukaryota</taxon>
        <taxon>Fungi</taxon>
        <taxon>Fungi incertae sedis</taxon>
        <taxon>Microsporidia</taxon>
        <taxon>Hepatosporidae</taxon>
        <taxon>Hepatospora</taxon>
    </lineage>
</organism>
<evidence type="ECO:0000313" key="4">
    <source>
        <dbReference type="Proteomes" id="UP000192501"/>
    </source>
</evidence>
<comment type="caution">
    <text evidence="2">The sequence shown here is derived from an EMBL/GenBank/DDBJ whole genome shotgun (WGS) entry which is preliminary data.</text>
</comment>